<dbReference type="GO" id="GO:0043504">
    <property type="term" value="P:mitochondrial DNA repair"/>
    <property type="evidence" value="ECO:0007669"/>
    <property type="project" value="TreeGrafter"/>
</dbReference>
<evidence type="ECO:0000256" key="5">
    <source>
        <dbReference type="ARBA" id="ARBA00023125"/>
    </source>
</evidence>
<dbReference type="Pfam" id="PF05192">
    <property type="entry name" value="MutS_III"/>
    <property type="match status" value="1"/>
</dbReference>
<dbReference type="EMBL" id="APWK03000148">
    <property type="protein sequence ID" value="PHH50115.1"/>
    <property type="molecule type" value="Genomic_DNA"/>
</dbReference>
<dbReference type="Gene3D" id="3.30.420.110">
    <property type="entry name" value="MutS, connector domain"/>
    <property type="match status" value="1"/>
</dbReference>
<dbReference type="Pfam" id="PF00488">
    <property type="entry name" value="MutS_V"/>
    <property type="match status" value="1"/>
</dbReference>
<dbReference type="InterPro" id="IPR017261">
    <property type="entry name" value="DNA_mismatch_repair_MutS/MSH"/>
</dbReference>
<feature type="region of interest" description="Disordered" evidence="7">
    <location>
        <begin position="46"/>
        <end position="97"/>
    </location>
</feature>
<dbReference type="PROSITE" id="PS00486">
    <property type="entry name" value="DNA_MISMATCH_REPAIR_2"/>
    <property type="match status" value="1"/>
</dbReference>
<dbReference type="FunFam" id="1.10.1420.10:FF:000042">
    <property type="entry name" value="DNA mismatch repair protein Msh1"/>
    <property type="match status" value="1"/>
</dbReference>
<keyword evidence="2" id="KW-0547">Nucleotide-binding</keyword>
<dbReference type="Gene3D" id="3.40.50.300">
    <property type="entry name" value="P-loop containing nucleotide triphosphate hydrolases"/>
    <property type="match status" value="1"/>
</dbReference>
<gene>
    <name evidence="9" type="primary">msh1</name>
    <name evidence="9" type="ORF">CFIMG_006690RA</name>
</gene>
<dbReference type="InterPro" id="IPR007860">
    <property type="entry name" value="DNA_mmatch_repair_MutS_con_dom"/>
</dbReference>
<comment type="caution">
    <text evidence="9">The sequence shown here is derived from an EMBL/GenBank/DDBJ whole genome shotgun (WGS) entry which is preliminary data.</text>
</comment>
<proteinExistence type="inferred from homology"/>
<evidence type="ECO:0000256" key="1">
    <source>
        <dbReference type="ARBA" id="ARBA00006271"/>
    </source>
</evidence>
<dbReference type="SUPFAM" id="SSF55271">
    <property type="entry name" value="DNA repair protein MutS, domain I"/>
    <property type="match status" value="1"/>
</dbReference>
<dbReference type="PANTHER" id="PTHR11361:SF34">
    <property type="entry name" value="DNA MISMATCH REPAIR PROTEIN MSH1, MITOCHONDRIAL"/>
    <property type="match status" value="1"/>
</dbReference>
<evidence type="ECO:0000256" key="4">
    <source>
        <dbReference type="ARBA" id="ARBA00022840"/>
    </source>
</evidence>
<dbReference type="SUPFAM" id="SSF52540">
    <property type="entry name" value="P-loop containing nucleoside triphosphate hydrolases"/>
    <property type="match status" value="1"/>
</dbReference>
<dbReference type="InterPro" id="IPR045076">
    <property type="entry name" value="MutS"/>
</dbReference>
<dbReference type="Proteomes" id="UP000222788">
    <property type="component" value="Unassembled WGS sequence"/>
</dbReference>
<evidence type="ECO:0000256" key="2">
    <source>
        <dbReference type="ARBA" id="ARBA00022741"/>
    </source>
</evidence>
<dbReference type="Pfam" id="PF01624">
    <property type="entry name" value="MutS_I"/>
    <property type="match status" value="1"/>
</dbReference>
<sequence>MAANSWRSGLRWRNFEAKQNLPFGIQQNSLGSNLFRLTPVSTSRLFTPSSLREKSTQARPLTRKRTKAPETLTIKLSDLPQGRLESPRENNLNEELASEKNKSLNSGMMKDNAPFNTDAKANIDINADAKTAKYPAVITQAHSNMQRFPNCVVLTRVGSFYELYLHQAEELGSALGLKISQKKTVAGPVSMSGFPFFQLERYLKILVQDLNRHVAIVDEFPKTETERAKSGGLMHDRKVTRIVTPGTLIDETFMDPYTSNYAMAIHIDLPSEEAPSIREDQSSILAVATTTQLGVAWLDLSTGQFHTQLTDLASLPSILSRTSPREIVLDKALALSNSSTSPPPVADYLSEARSFKIARALHSVLIEERHIISYSNPGHLSTLKSWEPVLEGPISRDLAAQFSDFEIKAGSLLLGYVEDRLQGSSIKLQTPKRHKNLNIMTIDKNSLRSLEIKKTMRDGAHKGSLLHAMRKTVTRSGARLLADWLTSPSTDIVEIEGRLDLVSLFHADPNLRDTVIVLLKRSHDSQRLVQKFALGRGNPNDLLGLAATIQATQEISQLLINAGEKSSTIDTSCTSSLLDRFSLDGPAKLAKQIYNTIDEEGLVHQHEIEESAASHMVALAEEITNSEDTQTDSMAMPKSTVKITKKMGSKAPTMRDVYGEDNEVWVIKPSASRALKKLHSTLVSLKEEKEKLCTTLRERYNASSLTLKWVPGLGHICHLKGKDIQNASVLSQSMPSQAHVLRASRTTRTFYLPEWFSLGARIDQARLSIRAEEQRVFASLREKVISNLIKIRRNSEVLDELDIATSFAVVAENKNFVRPQLTTSTITDIRGGRHPTVEGGLHDHGRSFTRNDCYLGGPSRGILWLITGPNMAGKSTFLRQNALLTILAQVGCFVPAESAKLGIVDAIFSRIGSADNLYHDQSTFMVEMLETAQILRNATPRSFVIMDEIGRGTTPSDGTAVAYASLKHLVTLNKCRALFATHFHGVADLARKDKLLCDENDGTTGAIEAFCTDVEEDKDGGFVYVHKLRPGVNRQSHALKVAKLAGMPEVAIDTAESVLAKKGIVTQLRMHGSGDDN</sequence>
<dbReference type="Gene3D" id="3.40.1170.10">
    <property type="entry name" value="DNA repair protein MutS, domain I"/>
    <property type="match status" value="1"/>
</dbReference>
<dbReference type="Pfam" id="PF05188">
    <property type="entry name" value="MutS_II"/>
    <property type="match status" value="1"/>
</dbReference>
<dbReference type="InterPro" id="IPR027417">
    <property type="entry name" value="P-loop_NTPase"/>
</dbReference>
<organism evidence="9 10">
    <name type="scientific">Ceratocystis fimbriata CBS 114723</name>
    <dbReference type="NCBI Taxonomy" id="1035309"/>
    <lineage>
        <taxon>Eukaryota</taxon>
        <taxon>Fungi</taxon>
        <taxon>Dikarya</taxon>
        <taxon>Ascomycota</taxon>
        <taxon>Pezizomycotina</taxon>
        <taxon>Sordariomycetes</taxon>
        <taxon>Hypocreomycetidae</taxon>
        <taxon>Microascales</taxon>
        <taxon>Ceratocystidaceae</taxon>
        <taxon>Ceratocystis</taxon>
    </lineage>
</organism>
<dbReference type="GO" id="GO:0140664">
    <property type="term" value="F:ATP-dependent DNA damage sensor activity"/>
    <property type="evidence" value="ECO:0007669"/>
    <property type="project" value="InterPro"/>
</dbReference>
<dbReference type="PIRSF" id="PIRSF037677">
    <property type="entry name" value="DNA_mis_repair_Msh6"/>
    <property type="match status" value="1"/>
</dbReference>
<protein>
    <submittedName>
        <fullName evidence="9">MutS protein-like protein 1</fullName>
    </submittedName>
</protein>
<dbReference type="PANTHER" id="PTHR11361">
    <property type="entry name" value="DNA MISMATCH REPAIR PROTEIN MUTS FAMILY MEMBER"/>
    <property type="match status" value="1"/>
</dbReference>
<dbReference type="InterPro" id="IPR000432">
    <property type="entry name" value="DNA_mismatch_repair_MutS_C"/>
</dbReference>
<feature type="domain" description="DNA mismatch repair proteins mutS family" evidence="8">
    <location>
        <begin position="942"/>
        <end position="958"/>
    </location>
</feature>
<evidence type="ECO:0000256" key="3">
    <source>
        <dbReference type="ARBA" id="ARBA00022763"/>
    </source>
</evidence>
<evidence type="ECO:0000313" key="9">
    <source>
        <dbReference type="EMBL" id="PHH50115.1"/>
    </source>
</evidence>
<dbReference type="SMART" id="SM00533">
    <property type="entry name" value="MUTSd"/>
    <property type="match status" value="1"/>
</dbReference>
<name>A0A2C5WV91_9PEZI</name>
<evidence type="ECO:0000256" key="7">
    <source>
        <dbReference type="SAM" id="MobiDB-lite"/>
    </source>
</evidence>
<dbReference type="SUPFAM" id="SSF53150">
    <property type="entry name" value="DNA repair protein MutS, domain II"/>
    <property type="match status" value="1"/>
</dbReference>
<dbReference type="GO" id="GO:0005524">
    <property type="term" value="F:ATP binding"/>
    <property type="evidence" value="ECO:0007669"/>
    <property type="project" value="UniProtKB-KW"/>
</dbReference>
<dbReference type="GO" id="GO:0030983">
    <property type="term" value="F:mismatched DNA binding"/>
    <property type="evidence" value="ECO:0007669"/>
    <property type="project" value="InterPro"/>
</dbReference>
<reference evidence="9 10" key="1">
    <citation type="journal article" date="2013" name="Fungal Biol.">
        <title>Analysis of microsatellite markers in the genome of the plant pathogen Ceratocystis fimbriata.</title>
        <authorList>
            <person name="Simpson M.C."/>
            <person name="Wilken P.M."/>
            <person name="Coetzee M.P."/>
            <person name="Wingfield M.J."/>
            <person name="Wingfield B.D."/>
        </authorList>
    </citation>
    <scope>NUCLEOTIDE SEQUENCE [LARGE SCALE GENOMIC DNA]</scope>
    <source>
        <strain evidence="9 10">CBS 114723</strain>
    </source>
</reference>
<dbReference type="AlphaFoldDB" id="A0A2C5WV91"/>
<dbReference type="SUPFAM" id="SSF48334">
    <property type="entry name" value="DNA repair protein MutS, domain III"/>
    <property type="match status" value="1"/>
</dbReference>
<dbReference type="GO" id="GO:0006298">
    <property type="term" value="P:mismatch repair"/>
    <property type="evidence" value="ECO:0007669"/>
    <property type="project" value="InterPro"/>
</dbReference>
<keyword evidence="6" id="KW-0234">DNA repair</keyword>
<keyword evidence="4" id="KW-0067">ATP-binding</keyword>
<dbReference type="GO" id="GO:0005739">
    <property type="term" value="C:mitochondrion"/>
    <property type="evidence" value="ECO:0007669"/>
    <property type="project" value="TreeGrafter"/>
</dbReference>
<dbReference type="OrthoDB" id="2534523at2759"/>
<dbReference type="GO" id="GO:0005634">
    <property type="term" value="C:nucleus"/>
    <property type="evidence" value="ECO:0007669"/>
    <property type="project" value="TreeGrafter"/>
</dbReference>
<dbReference type="Gene3D" id="1.10.1420.10">
    <property type="match status" value="3"/>
</dbReference>
<evidence type="ECO:0000259" key="8">
    <source>
        <dbReference type="PROSITE" id="PS00486"/>
    </source>
</evidence>
<evidence type="ECO:0000256" key="6">
    <source>
        <dbReference type="ARBA" id="ARBA00023204"/>
    </source>
</evidence>
<reference evidence="9 10" key="2">
    <citation type="journal article" date="2013" name="IMA Fungus">
        <title>IMA Genome-F 1: Ceratocystis fimbriata: Draft nuclear genome sequence for the plant pathogen, Ceratocystis fimbriata.</title>
        <authorList>
            <person name="Wilken P.M."/>
            <person name="Steenkamp E.T."/>
            <person name="Wingfield M.J."/>
            <person name="de Beer Z.W."/>
            <person name="Wingfield B.D."/>
        </authorList>
    </citation>
    <scope>NUCLEOTIDE SEQUENCE [LARGE SCALE GENOMIC DNA]</scope>
    <source>
        <strain evidence="9 10">CBS 114723</strain>
    </source>
</reference>
<accession>A0A2C5WV91</accession>
<dbReference type="InterPro" id="IPR007695">
    <property type="entry name" value="DNA_mismatch_repair_MutS-lik_N"/>
</dbReference>
<dbReference type="InterPro" id="IPR016151">
    <property type="entry name" value="DNA_mismatch_repair_MutS_N"/>
</dbReference>
<dbReference type="SMART" id="SM00534">
    <property type="entry name" value="MUTSac"/>
    <property type="match status" value="1"/>
</dbReference>
<keyword evidence="10" id="KW-1185">Reference proteome</keyword>
<keyword evidence="5" id="KW-0238">DNA-binding</keyword>
<dbReference type="FunFam" id="3.40.50.300:FF:001238">
    <property type="entry name" value="DNA mismatch repair protein"/>
    <property type="match status" value="1"/>
</dbReference>
<dbReference type="InterPro" id="IPR007696">
    <property type="entry name" value="DNA_mismatch_repair_MutS_core"/>
</dbReference>
<comment type="similarity">
    <text evidence="1">Belongs to the DNA mismatch repair MutS family.</text>
</comment>
<keyword evidence="3" id="KW-0227">DNA damage</keyword>
<dbReference type="InterPro" id="IPR036187">
    <property type="entry name" value="DNA_mismatch_repair_MutS_sf"/>
</dbReference>
<dbReference type="InterPro" id="IPR036678">
    <property type="entry name" value="MutS_con_dom_sf"/>
</dbReference>
<evidence type="ECO:0000313" key="10">
    <source>
        <dbReference type="Proteomes" id="UP000222788"/>
    </source>
</evidence>
<dbReference type="STRING" id="1035309.A0A2C5WV91"/>